<proteinExistence type="predicted"/>
<dbReference type="InterPro" id="IPR035979">
    <property type="entry name" value="RBD_domain_sf"/>
</dbReference>
<feature type="compositionally biased region" description="Polar residues" evidence="3">
    <location>
        <begin position="244"/>
        <end position="258"/>
    </location>
</feature>
<dbReference type="PROSITE" id="PS50102">
    <property type="entry name" value="RRM"/>
    <property type="match status" value="1"/>
</dbReference>
<dbReference type="CDD" id="cd12680">
    <property type="entry name" value="RRM_THOC4"/>
    <property type="match status" value="1"/>
</dbReference>
<feature type="region of interest" description="Disordered" evidence="3">
    <location>
        <begin position="74"/>
        <end position="159"/>
    </location>
</feature>
<evidence type="ECO:0000256" key="2">
    <source>
        <dbReference type="PROSITE-ProRule" id="PRU00176"/>
    </source>
</evidence>
<keyword evidence="6" id="KW-1185">Reference proteome</keyword>
<feature type="domain" description="RRM" evidence="4">
    <location>
        <begin position="167"/>
        <end position="244"/>
    </location>
</feature>
<feature type="compositionally biased region" description="Gly residues" evidence="3">
    <location>
        <begin position="285"/>
        <end position="314"/>
    </location>
</feature>
<feature type="compositionally biased region" description="Gly residues" evidence="3">
    <location>
        <begin position="259"/>
        <end position="278"/>
    </location>
</feature>
<dbReference type="GO" id="GO:0006406">
    <property type="term" value="P:mRNA export from nucleus"/>
    <property type="evidence" value="ECO:0007669"/>
    <property type="project" value="TreeGrafter"/>
</dbReference>
<dbReference type="PANTHER" id="PTHR19965">
    <property type="entry name" value="RNA AND EXPORT FACTOR BINDING PROTEIN"/>
    <property type="match status" value="1"/>
</dbReference>
<dbReference type="SMART" id="SM01218">
    <property type="entry name" value="FoP_duplication"/>
    <property type="match status" value="1"/>
</dbReference>
<dbReference type="Pfam" id="PF00076">
    <property type="entry name" value="RRM_1"/>
    <property type="match status" value="1"/>
</dbReference>
<feature type="compositionally biased region" description="Basic and acidic residues" evidence="3">
    <location>
        <begin position="133"/>
        <end position="143"/>
    </location>
</feature>
<evidence type="ECO:0000313" key="6">
    <source>
        <dbReference type="Proteomes" id="UP000594262"/>
    </source>
</evidence>
<dbReference type="GO" id="GO:0003729">
    <property type="term" value="F:mRNA binding"/>
    <property type="evidence" value="ECO:0007669"/>
    <property type="project" value="TreeGrafter"/>
</dbReference>
<feature type="region of interest" description="Disordered" evidence="3">
    <location>
        <begin position="244"/>
        <end position="335"/>
    </location>
</feature>
<evidence type="ECO:0000256" key="1">
    <source>
        <dbReference type="ARBA" id="ARBA00022884"/>
    </source>
</evidence>
<keyword evidence="1 2" id="KW-0694">RNA-binding</keyword>
<dbReference type="EnsemblMetazoa" id="CLYHEMT001902.1">
    <property type="protein sequence ID" value="CLYHEMP001902.1"/>
    <property type="gene ID" value="CLYHEMG001902"/>
</dbReference>
<dbReference type="SMART" id="SM00360">
    <property type="entry name" value="RRM"/>
    <property type="match status" value="1"/>
</dbReference>
<feature type="compositionally biased region" description="Basic and acidic residues" evidence="3">
    <location>
        <begin position="319"/>
        <end position="328"/>
    </location>
</feature>
<evidence type="ECO:0000259" key="4">
    <source>
        <dbReference type="PROSITE" id="PS50102"/>
    </source>
</evidence>
<evidence type="ECO:0000256" key="3">
    <source>
        <dbReference type="SAM" id="MobiDB-lite"/>
    </source>
</evidence>
<feature type="compositionally biased region" description="Basic residues" evidence="3">
    <location>
        <begin position="79"/>
        <end position="93"/>
    </location>
</feature>
<protein>
    <recommendedName>
        <fullName evidence="4">RRM domain-containing protein</fullName>
    </recommendedName>
</protein>
<dbReference type="AlphaFoldDB" id="A0A7M5TU30"/>
<dbReference type="PANTHER" id="PTHR19965:SF82">
    <property type="entry name" value="THO COMPLEX SUBUNIT 4"/>
    <property type="match status" value="1"/>
</dbReference>
<dbReference type="InterPro" id="IPR012677">
    <property type="entry name" value="Nucleotide-bd_a/b_plait_sf"/>
</dbReference>
<feature type="compositionally biased region" description="Gly residues" evidence="3">
    <location>
        <begin position="94"/>
        <end position="107"/>
    </location>
</feature>
<reference evidence="5" key="1">
    <citation type="submission" date="2021-01" db="UniProtKB">
        <authorList>
            <consortium name="EnsemblMetazoa"/>
        </authorList>
    </citation>
    <scope>IDENTIFICATION</scope>
</reference>
<dbReference type="InterPro" id="IPR051229">
    <property type="entry name" value="ALYREF_mRNA_export"/>
</dbReference>
<dbReference type="GO" id="GO:0005634">
    <property type="term" value="C:nucleus"/>
    <property type="evidence" value="ECO:0007669"/>
    <property type="project" value="TreeGrafter"/>
</dbReference>
<organism evidence="5 6">
    <name type="scientific">Clytia hemisphaerica</name>
    <dbReference type="NCBI Taxonomy" id="252671"/>
    <lineage>
        <taxon>Eukaryota</taxon>
        <taxon>Metazoa</taxon>
        <taxon>Cnidaria</taxon>
        <taxon>Hydrozoa</taxon>
        <taxon>Hydroidolina</taxon>
        <taxon>Leptothecata</taxon>
        <taxon>Obeliida</taxon>
        <taxon>Clytiidae</taxon>
        <taxon>Clytia</taxon>
    </lineage>
</organism>
<dbReference type="InterPro" id="IPR000504">
    <property type="entry name" value="RRM_dom"/>
</dbReference>
<evidence type="ECO:0000313" key="5">
    <source>
        <dbReference type="EnsemblMetazoa" id="CLYHEMP001902.1"/>
    </source>
</evidence>
<accession>A0A7M5TU30</accession>
<dbReference type="InterPro" id="IPR025715">
    <property type="entry name" value="FoP_C"/>
</dbReference>
<dbReference type="Gene3D" id="3.30.70.330">
    <property type="match status" value="1"/>
</dbReference>
<dbReference type="SUPFAM" id="SSF54928">
    <property type="entry name" value="RNA-binding domain, RBD"/>
    <property type="match status" value="1"/>
</dbReference>
<dbReference type="Proteomes" id="UP000594262">
    <property type="component" value="Unplaced"/>
</dbReference>
<name>A0A7M5TU30_9CNID</name>
<dbReference type="Pfam" id="PF13865">
    <property type="entry name" value="FoP_duplication"/>
    <property type="match status" value="1"/>
</dbReference>
<dbReference type="OrthoDB" id="1049195at2759"/>
<sequence>SVQAKIRIKNVTALQIGKFKQLAKTLAVKFANSPSNRHYSQPLFRIKLNLQEDTPNTVKMVSEDKIDMSLDDIIASNKKSSRGGGRGRGRGRGASRGGRGSSGAAGGGRRDSAGPVKRGRGGSRSAPYNRPKGIPDKWEHDMYDGAGARGRRSDSGISGRVGVSTGAHLQISNLDFGVTETDIKELFTEFGKLKKATINYDSSGRSHGTADVVFERRDDAAKAFKTYNGVPLDGRPMKIEQVTPQVSTNFGRRGTSNNYGGGRMNTRQGGRGARGGDGGNRRGSTRGGSTRGGGRGSSRGGRGARGGARGGKGRGPPPSKEDLDKELDSYIEAAN</sequence>